<organism evidence="2 3">
    <name type="scientific">Methanofervidicoccus abyssi</name>
    <dbReference type="NCBI Taxonomy" id="2082189"/>
    <lineage>
        <taxon>Archaea</taxon>
        <taxon>Methanobacteriati</taxon>
        <taxon>Methanobacteriota</taxon>
        <taxon>Methanomada group</taxon>
        <taxon>Methanococci</taxon>
        <taxon>Methanococcales</taxon>
        <taxon>Methanofervidicoccus</taxon>
    </lineage>
</organism>
<dbReference type="EMBL" id="BFAX01000003">
    <property type="protein sequence ID" value="GBF36533.1"/>
    <property type="molecule type" value="Genomic_DNA"/>
</dbReference>
<evidence type="ECO:0000313" key="2">
    <source>
        <dbReference type="EMBL" id="GBF36533.1"/>
    </source>
</evidence>
<dbReference type="PANTHER" id="PTHR33930:SF2">
    <property type="entry name" value="BLR3452 PROTEIN"/>
    <property type="match status" value="1"/>
</dbReference>
<dbReference type="RefSeq" id="WP_131007300.1">
    <property type="nucleotide sequence ID" value="NZ_BFAX01000003.1"/>
</dbReference>
<keyword evidence="3" id="KW-1185">Reference proteome</keyword>
<dbReference type="SUPFAM" id="SSF69118">
    <property type="entry name" value="AhpD-like"/>
    <property type="match status" value="1"/>
</dbReference>
<evidence type="ECO:0000259" key="1">
    <source>
        <dbReference type="Pfam" id="PF02627"/>
    </source>
</evidence>
<dbReference type="Gene3D" id="1.20.1290.10">
    <property type="entry name" value="AhpD-like"/>
    <property type="match status" value="1"/>
</dbReference>
<dbReference type="InterPro" id="IPR029032">
    <property type="entry name" value="AhpD-like"/>
</dbReference>
<proteinExistence type="predicted"/>
<accession>A0A401HQN4</accession>
<sequence>MKNEVFVGEGMKYVKEHYPELYKIIVDLNNEVYTGKVLDYKTQKLIAIAITAASGDERATKKQMSSGISELGITKEEIFDALKVVLLTSGMPSFIKAVRILNEL</sequence>
<gene>
    <name evidence="2" type="ORF">MHHB_P0763</name>
</gene>
<feature type="domain" description="Carboxymuconolactone decarboxylase-like" evidence="1">
    <location>
        <begin position="19"/>
        <end position="103"/>
    </location>
</feature>
<dbReference type="GO" id="GO:0051920">
    <property type="term" value="F:peroxiredoxin activity"/>
    <property type="evidence" value="ECO:0007669"/>
    <property type="project" value="InterPro"/>
</dbReference>
<dbReference type="AlphaFoldDB" id="A0A401HQN4"/>
<protein>
    <recommendedName>
        <fullName evidence="1">Carboxymuconolactone decarboxylase-like domain-containing protein</fullName>
    </recommendedName>
</protein>
<dbReference type="Pfam" id="PF02627">
    <property type="entry name" value="CMD"/>
    <property type="match status" value="1"/>
</dbReference>
<dbReference type="Proteomes" id="UP000290527">
    <property type="component" value="Unassembled WGS sequence"/>
</dbReference>
<evidence type="ECO:0000313" key="3">
    <source>
        <dbReference type="Proteomes" id="UP000290527"/>
    </source>
</evidence>
<reference evidence="2 3" key="1">
    <citation type="journal article" date="2019" name="Int. J. Syst. Evol. Microbiol.">
        <title>Methanofervidicoccus abyssi gen. nov., sp. nov., a hydrogenotrophic methanogen, isolated from a hydrothermal vent chimney in the Mid-Cayman Spreading Center, the Caribbean Sea.</title>
        <authorList>
            <person name="Sakai S."/>
            <person name="Takaki Y."/>
            <person name="Miyazaki M."/>
            <person name="Ogawara M."/>
            <person name="Yanagawa K."/>
            <person name="Miyazaki J."/>
            <person name="Takai K."/>
        </authorList>
    </citation>
    <scope>NUCLEOTIDE SEQUENCE [LARGE SCALE GENOMIC DNA]</scope>
    <source>
        <strain evidence="2 3">HHB</strain>
    </source>
</reference>
<comment type="caution">
    <text evidence="2">The sequence shown here is derived from an EMBL/GenBank/DDBJ whole genome shotgun (WGS) entry which is preliminary data.</text>
</comment>
<dbReference type="InterPro" id="IPR003779">
    <property type="entry name" value="CMD-like"/>
</dbReference>
<name>A0A401HQN4_9EURY</name>
<dbReference type="OrthoDB" id="73788at2157"/>
<dbReference type="PANTHER" id="PTHR33930">
    <property type="entry name" value="ALKYL HYDROPEROXIDE REDUCTASE AHPD"/>
    <property type="match status" value="1"/>
</dbReference>